<dbReference type="STRING" id="2754.EH55_01230"/>
<gene>
    <name evidence="4" type="ORF">EH55_01230</name>
</gene>
<evidence type="ECO:0000256" key="1">
    <source>
        <dbReference type="ARBA" id="ARBA00023125"/>
    </source>
</evidence>
<dbReference type="Gene3D" id="1.10.10.60">
    <property type="entry name" value="Homeodomain-like"/>
    <property type="match status" value="1"/>
</dbReference>
<dbReference type="PANTHER" id="PTHR43479">
    <property type="entry name" value="ACREF/ENVCD OPERON REPRESSOR-RELATED"/>
    <property type="match status" value="1"/>
</dbReference>
<dbReference type="AlphaFoldDB" id="A0A073IR48"/>
<accession>A0A073IR48</accession>
<feature type="DNA-binding region" description="H-T-H motif" evidence="2">
    <location>
        <begin position="36"/>
        <end position="55"/>
    </location>
</feature>
<dbReference type="PRINTS" id="PR00455">
    <property type="entry name" value="HTHTETR"/>
</dbReference>
<evidence type="ECO:0000259" key="3">
    <source>
        <dbReference type="PROSITE" id="PS50977"/>
    </source>
</evidence>
<dbReference type="PROSITE" id="PS50977">
    <property type="entry name" value="HTH_TETR_2"/>
    <property type="match status" value="1"/>
</dbReference>
<dbReference type="InterPro" id="IPR001647">
    <property type="entry name" value="HTH_TetR"/>
</dbReference>
<keyword evidence="1 2" id="KW-0238">DNA-binding</keyword>
<dbReference type="InterPro" id="IPR036271">
    <property type="entry name" value="Tet_transcr_reg_TetR-rel_C_sf"/>
</dbReference>
<dbReference type="PANTHER" id="PTHR43479:SF11">
    <property type="entry name" value="ACREF_ENVCD OPERON REPRESSOR-RELATED"/>
    <property type="match status" value="1"/>
</dbReference>
<dbReference type="Gene3D" id="1.10.357.10">
    <property type="entry name" value="Tetracycline Repressor, domain 2"/>
    <property type="match status" value="1"/>
</dbReference>
<keyword evidence="5" id="KW-1185">Reference proteome</keyword>
<dbReference type="Proteomes" id="UP000027665">
    <property type="component" value="Unassembled WGS sequence"/>
</dbReference>
<dbReference type="Pfam" id="PF00440">
    <property type="entry name" value="TetR_N"/>
    <property type="match status" value="1"/>
</dbReference>
<reference evidence="4 5" key="1">
    <citation type="submission" date="2014-04" db="EMBL/GenBank/DDBJ databases">
        <title>Draft Genome Sequence of Synergistes jonesii.</title>
        <authorList>
            <person name="Coil D.A."/>
            <person name="Eisen J.A."/>
            <person name="Holland-Moritz H.E."/>
        </authorList>
    </citation>
    <scope>NUCLEOTIDE SEQUENCE [LARGE SCALE GENOMIC DNA]</scope>
    <source>
        <strain evidence="4 5">78-1</strain>
    </source>
</reference>
<dbReference type="EMBL" id="JMKI01000016">
    <property type="protein sequence ID" value="KEJ92833.1"/>
    <property type="molecule type" value="Genomic_DNA"/>
</dbReference>
<protein>
    <recommendedName>
        <fullName evidence="3">HTH tetR-type domain-containing protein</fullName>
    </recommendedName>
</protein>
<dbReference type="SUPFAM" id="SSF48498">
    <property type="entry name" value="Tetracyclin repressor-like, C-terminal domain"/>
    <property type="match status" value="1"/>
</dbReference>
<evidence type="ECO:0000313" key="5">
    <source>
        <dbReference type="Proteomes" id="UP000027665"/>
    </source>
</evidence>
<evidence type="ECO:0000256" key="2">
    <source>
        <dbReference type="PROSITE-ProRule" id="PRU00335"/>
    </source>
</evidence>
<dbReference type="InterPro" id="IPR050624">
    <property type="entry name" value="HTH-type_Tx_Regulator"/>
</dbReference>
<evidence type="ECO:0000313" key="4">
    <source>
        <dbReference type="EMBL" id="KEJ92833.1"/>
    </source>
</evidence>
<sequence length="198" mass="22537">MQGKHMKIRIDENETPKKILEAALKLISENGYAKVSMRDIARKAGVAISQIAYYYRNKEGLFLALVRNVKKAFVDDFTEKTGKINGSDEFITFLCEYAKESIVGNPDIHRLRFEFSTLAMASELFRAEFGTLVKELSEIIAKDIEERAPSLEITKTCGALRIAEFIVIFIFGVSSQYLTEGRDPRRLENIDMLKTLIK</sequence>
<feature type="domain" description="HTH tetR-type" evidence="3">
    <location>
        <begin position="13"/>
        <end position="73"/>
    </location>
</feature>
<dbReference type="GO" id="GO:0003677">
    <property type="term" value="F:DNA binding"/>
    <property type="evidence" value="ECO:0007669"/>
    <property type="project" value="UniProtKB-UniRule"/>
</dbReference>
<comment type="caution">
    <text evidence="4">The sequence shown here is derived from an EMBL/GenBank/DDBJ whole genome shotgun (WGS) entry which is preliminary data.</text>
</comment>
<organism evidence="4 5">
    <name type="scientific">Synergistes jonesii</name>
    <dbReference type="NCBI Taxonomy" id="2754"/>
    <lineage>
        <taxon>Bacteria</taxon>
        <taxon>Thermotogati</taxon>
        <taxon>Synergistota</taxon>
        <taxon>Synergistia</taxon>
        <taxon>Synergistales</taxon>
        <taxon>Synergistaceae</taxon>
        <taxon>Synergistes</taxon>
    </lineage>
</organism>
<proteinExistence type="predicted"/>
<name>A0A073IR48_9BACT</name>
<dbReference type="eggNOG" id="COG1309">
    <property type="taxonomic scope" value="Bacteria"/>
</dbReference>
<dbReference type="InterPro" id="IPR009057">
    <property type="entry name" value="Homeodomain-like_sf"/>
</dbReference>
<dbReference type="SUPFAM" id="SSF46689">
    <property type="entry name" value="Homeodomain-like"/>
    <property type="match status" value="1"/>
</dbReference>